<dbReference type="SUPFAM" id="SSF103473">
    <property type="entry name" value="MFS general substrate transporter"/>
    <property type="match status" value="1"/>
</dbReference>
<dbReference type="Gene3D" id="1.20.1250.20">
    <property type="entry name" value="MFS general substrate transporter like domains"/>
    <property type="match status" value="2"/>
</dbReference>
<organism evidence="8 9">
    <name type="scientific">Lithohypha guttulata</name>
    <dbReference type="NCBI Taxonomy" id="1690604"/>
    <lineage>
        <taxon>Eukaryota</taxon>
        <taxon>Fungi</taxon>
        <taxon>Dikarya</taxon>
        <taxon>Ascomycota</taxon>
        <taxon>Pezizomycotina</taxon>
        <taxon>Eurotiomycetes</taxon>
        <taxon>Chaetothyriomycetidae</taxon>
        <taxon>Chaetothyriales</taxon>
        <taxon>Trichomeriaceae</taxon>
        <taxon>Lithohypha</taxon>
    </lineage>
</organism>
<dbReference type="Proteomes" id="UP001345013">
    <property type="component" value="Unassembled WGS sequence"/>
</dbReference>
<evidence type="ECO:0000256" key="2">
    <source>
        <dbReference type="ARBA" id="ARBA00022448"/>
    </source>
</evidence>
<keyword evidence="3 6" id="KW-0812">Transmembrane</keyword>
<protein>
    <recommendedName>
        <fullName evidence="7">Major facilitator superfamily (MFS) profile domain-containing protein</fullName>
    </recommendedName>
</protein>
<comment type="subcellular location">
    <subcellularLocation>
        <location evidence="1">Membrane</location>
        <topology evidence="1">Multi-pass membrane protein</topology>
    </subcellularLocation>
</comment>
<evidence type="ECO:0000259" key="7">
    <source>
        <dbReference type="PROSITE" id="PS50850"/>
    </source>
</evidence>
<feature type="transmembrane region" description="Helical" evidence="6">
    <location>
        <begin position="156"/>
        <end position="179"/>
    </location>
</feature>
<comment type="caution">
    <text evidence="8">The sequence shown here is derived from an EMBL/GenBank/DDBJ whole genome shotgun (WGS) entry which is preliminary data.</text>
</comment>
<feature type="transmembrane region" description="Helical" evidence="6">
    <location>
        <begin position="298"/>
        <end position="321"/>
    </location>
</feature>
<reference evidence="8 9" key="1">
    <citation type="submission" date="2023-08" db="EMBL/GenBank/DDBJ databases">
        <title>Black Yeasts Isolated from many extreme environments.</title>
        <authorList>
            <person name="Coleine C."/>
            <person name="Stajich J.E."/>
            <person name="Selbmann L."/>
        </authorList>
    </citation>
    <scope>NUCLEOTIDE SEQUENCE [LARGE SCALE GENOMIC DNA]</scope>
    <source>
        <strain evidence="8 9">CCFEE 5885</strain>
    </source>
</reference>
<dbReference type="Pfam" id="PF07690">
    <property type="entry name" value="MFS_1"/>
    <property type="match status" value="1"/>
</dbReference>
<accession>A0ABR0K100</accession>
<keyword evidence="5 6" id="KW-0472">Membrane</keyword>
<evidence type="ECO:0000313" key="8">
    <source>
        <dbReference type="EMBL" id="KAK5080638.1"/>
    </source>
</evidence>
<feature type="transmembrane region" description="Helical" evidence="6">
    <location>
        <begin position="128"/>
        <end position="150"/>
    </location>
</feature>
<evidence type="ECO:0000256" key="4">
    <source>
        <dbReference type="ARBA" id="ARBA00022989"/>
    </source>
</evidence>
<keyword evidence="9" id="KW-1185">Reference proteome</keyword>
<keyword evidence="4 6" id="KW-1133">Transmembrane helix</keyword>
<feature type="transmembrane region" description="Helical" evidence="6">
    <location>
        <begin position="224"/>
        <end position="246"/>
    </location>
</feature>
<dbReference type="InterPro" id="IPR020846">
    <property type="entry name" value="MFS_dom"/>
</dbReference>
<evidence type="ECO:0000256" key="6">
    <source>
        <dbReference type="SAM" id="Phobius"/>
    </source>
</evidence>
<dbReference type="PANTHER" id="PTHR43791:SF47">
    <property type="entry name" value="MAJOR FACILITATOR SUPERFAMILY (MFS) PROFILE DOMAIN-CONTAINING PROTEIN-RELATED"/>
    <property type="match status" value="1"/>
</dbReference>
<evidence type="ECO:0000256" key="5">
    <source>
        <dbReference type="ARBA" id="ARBA00023136"/>
    </source>
</evidence>
<evidence type="ECO:0000256" key="1">
    <source>
        <dbReference type="ARBA" id="ARBA00004141"/>
    </source>
</evidence>
<feature type="transmembrane region" description="Helical" evidence="6">
    <location>
        <begin position="333"/>
        <end position="352"/>
    </location>
</feature>
<feature type="transmembrane region" description="Helical" evidence="6">
    <location>
        <begin position="456"/>
        <end position="479"/>
    </location>
</feature>
<sequence length="501" mass="55313">MATSQAAAPSAAAVYSEKTHLSHVDDASGSSNHSKYEADTANETLSQYTAKEARKIRRTIDLRLIPALGLMYGVSLMDRKNVSNAYIAGMGDDLELKVGYRYSLITLVFFITYVIFQPPMTYLCRKVGPPIFLPGLCMVWGIVILVFGFAKNWSTLVALRLLLGLLEAGYFPGCVYLLSTWYTRYEVAKRYSCFYLIGSLASALSGILAYGIMQMDGAAGYSGWRWIFIMEGIITCVFAVMGWLLIVRFPDQERDRPSLKFLKPEECLFIIANLERDRADVVTEPFTMKKFLKPAADIEIWGFGLIFFCTTTVTYSFSYFLPIILRTMGFSVAASQCLIAPPYVLSAIMMYATSWVGDRYHTRAPIIAFNTIVGLIGLPMMAYGGSTSVRYLGAFIGVAGINANIPAAMAYQANNIRGQWKRAFCSATLVGMGGVGGIAGSLIFRSQDAPEYKWGFVGTIVSACVILITCAALSALFWIRNKKQAKGELIIEGLEGFRYTL</sequence>
<feature type="transmembrane region" description="Helical" evidence="6">
    <location>
        <begin position="364"/>
        <end position="385"/>
    </location>
</feature>
<proteinExistence type="predicted"/>
<dbReference type="InterPro" id="IPR036259">
    <property type="entry name" value="MFS_trans_sf"/>
</dbReference>
<gene>
    <name evidence="8" type="ORF">LTR24_008426</name>
</gene>
<feature type="transmembrane region" description="Helical" evidence="6">
    <location>
        <begin position="98"/>
        <end position="116"/>
    </location>
</feature>
<dbReference type="EMBL" id="JAVRRG010000146">
    <property type="protein sequence ID" value="KAK5080638.1"/>
    <property type="molecule type" value="Genomic_DNA"/>
</dbReference>
<dbReference type="PROSITE" id="PS50850">
    <property type="entry name" value="MFS"/>
    <property type="match status" value="1"/>
</dbReference>
<feature type="transmembrane region" description="Helical" evidence="6">
    <location>
        <begin position="60"/>
        <end position="78"/>
    </location>
</feature>
<dbReference type="PANTHER" id="PTHR43791">
    <property type="entry name" value="PERMEASE-RELATED"/>
    <property type="match status" value="1"/>
</dbReference>
<feature type="domain" description="Major facilitator superfamily (MFS) profile" evidence="7">
    <location>
        <begin position="64"/>
        <end position="486"/>
    </location>
</feature>
<feature type="transmembrane region" description="Helical" evidence="6">
    <location>
        <begin position="391"/>
        <end position="411"/>
    </location>
</feature>
<feature type="transmembrane region" description="Helical" evidence="6">
    <location>
        <begin position="191"/>
        <end position="212"/>
    </location>
</feature>
<keyword evidence="2" id="KW-0813">Transport</keyword>
<evidence type="ECO:0000313" key="9">
    <source>
        <dbReference type="Proteomes" id="UP001345013"/>
    </source>
</evidence>
<dbReference type="InterPro" id="IPR011701">
    <property type="entry name" value="MFS"/>
</dbReference>
<feature type="transmembrane region" description="Helical" evidence="6">
    <location>
        <begin position="423"/>
        <end position="444"/>
    </location>
</feature>
<evidence type="ECO:0000256" key="3">
    <source>
        <dbReference type="ARBA" id="ARBA00022692"/>
    </source>
</evidence>
<name>A0ABR0K100_9EURO</name>